<reference evidence="1" key="1">
    <citation type="submission" date="2019-06" db="EMBL/GenBank/DDBJ databases">
        <authorList>
            <person name="Zheng W."/>
        </authorList>
    </citation>
    <scope>NUCLEOTIDE SEQUENCE</scope>
    <source>
        <strain evidence="1">QDHG01</strain>
    </source>
</reference>
<keyword evidence="2" id="KW-1185">Reference proteome</keyword>
<dbReference type="Proteomes" id="UP000785679">
    <property type="component" value="Unassembled WGS sequence"/>
</dbReference>
<dbReference type="EMBL" id="RRYP01006700">
    <property type="protein sequence ID" value="TNV81012.1"/>
    <property type="molecule type" value="Genomic_DNA"/>
</dbReference>
<accession>A0A8J8NSY1</accession>
<dbReference type="AlphaFoldDB" id="A0A8J8NSY1"/>
<comment type="caution">
    <text evidence="1">The sequence shown here is derived from an EMBL/GenBank/DDBJ whole genome shotgun (WGS) entry which is preliminary data.</text>
</comment>
<protein>
    <submittedName>
        <fullName evidence="1">Uncharacterized protein</fullName>
    </submittedName>
</protein>
<sequence length="115" mass="13209">MSQKLLKTLSTIFIPYCRINQKFESAYTTLEQFANLGLDQISPLKKRSVTQMSVDVKEQLSKNHTRGIIQIKAQRKMPEIRDMSSSNKVKIIIHKGARHLLQKQNALPIYTAPNK</sequence>
<evidence type="ECO:0000313" key="2">
    <source>
        <dbReference type="Proteomes" id="UP000785679"/>
    </source>
</evidence>
<proteinExistence type="predicted"/>
<evidence type="ECO:0000313" key="1">
    <source>
        <dbReference type="EMBL" id="TNV81012.1"/>
    </source>
</evidence>
<organism evidence="1 2">
    <name type="scientific">Halteria grandinella</name>
    <dbReference type="NCBI Taxonomy" id="5974"/>
    <lineage>
        <taxon>Eukaryota</taxon>
        <taxon>Sar</taxon>
        <taxon>Alveolata</taxon>
        <taxon>Ciliophora</taxon>
        <taxon>Intramacronucleata</taxon>
        <taxon>Spirotrichea</taxon>
        <taxon>Stichotrichia</taxon>
        <taxon>Sporadotrichida</taxon>
        <taxon>Halteriidae</taxon>
        <taxon>Halteria</taxon>
    </lineage>
</organism>
<name>A0A8J8NSY1_HALGN</name>
<gene>
    <name evidence="1" type="ORF">FGO68_gene2966</name>
</gene>